<dbReference type="OrthoDB" id="10072614at2759"/>
<protein>
    <submittedName>
        <fullName evidence="1">Uncharacterized protein</fullName>
    </submittedName>
</protein>
<evidence type="ECO:0000313" key="1">
    <source>
        <dbReference type="EMBL" id="KIH68900.1"/>
    </source>
</evidence>
<feature type="non-terminal residue" evidence="1">
    <location>
        <position position="1"/>
    </location>
</feature>
<name>A0A0C2H4Z9_9BILA</name>
<evidence type="ECO:0000313" key="2">
    <source>
        <dbReference type="Proteomes" id="UP000054047"/>
    </source>
</evidence>
<dbReference type="EMBL" id="KN726261">
    <property type="protein sequence ID" value="KIH68900.1"/>
    <property type="molecule type" value="Genomic_DNA"/>
</dbReference>
<keyword evidence="2" id="KW-1185">Reference proteome</keyword>
<reference evidence="1 2" key="1">
    <citation type="submission" date="2013-12" db="EMBL/GenBank/DDBJ databases">
        <title>Draft genome of the parsitic nematode Ancylostoma duodenale.</title>
        <authorList>
            <person name="Mitreva M."/>
        </authorList>
    </citation>
    <scope>NUCLEOTIDE SEQUENCE [LARGE SCALE GENOMIC DNA]</scope>
    <source>
        <strain evidence="1 2">Zhejiang</strain>
    </source>
</reference>
<dbReference type="Proteomes" id="UP000054047">
    <property type="component" value="Unassembled WGS sequence"/>
</dbReference>
<dbReference type="AlphaFoldDB" id="A0A0C2H4Z9"/>
<gene>
    <name evidence="1" type="ORF">ANCDUO_00759</name>
</gene>
<accession>A0A0C2H4Z9</accession>
<organism evidence="1 2">
    <name type="scientific">Ancylostoma duodenale</name>
    <dbReference type="NCBI Taxonomy" id="51022"/>
    <lineage>
        <taxon>Eukaryota</taxon>
        <taxon>Metazoa</taxon>
        <taxon>Ecdysozoa</taxon>
        <taxon>Nematoda</taxon>
        <taxon>Chromadorea</taxon>
        <taxon>Rhabditida</taxon>
        <taxon>Rhabditina</taxon>
        <taxon>Rhabditomorpha</taxon>
        <taxon>Strongyloidea</taxon>
        <taxon>Ancylostomatidae</taxon>
        <taxon>Ancylostomatinae</taxon>
        <taxon>Ancylostoma</taxon>
    </lineage>
</organism>
<proteinExistence type="predicted"/>
<sequence>YTEVSGRIAGVELKNFMCHGHLKVDFETSDNNHFYIGGPNGTQLPLQSMKSAAARLAPP</sequence>